<dbReference type="PANTHER" id="PTHR31600:SF2">
    <property type="entry name" value="GAMETE ENRICHED GENE 10 PROTEIN-RELATED"/>
    <property type="match status" value="1"/>
</dbReference>
<gene>
    <name evidence="4" type="ORF">BDK51DRAFT_29794</name>
</gene>
<proteinExistence type="predicted"/>
<feature type="domain" description="TmcB/TmcC TPR repeats" evidence="3">
    <location>
        <begin position="462"/>
        <end position="564"/>
    </location>
</feature>
<organism evidence="4 5">
    <name type="scientific">Blyttiomyces helicus</name>
    <dbReference type="NCBI Taxonomy" id="388810"/>
    <lineage>
        <taxon>Eukaryota</taxon>
        <taxon>Fungi</taxon>
        <taxon>Fungi incertae sedis</taxon>
        <taxon>Chytridiomycota</taxon>
        <taxon>Chytridiomycota incertae sedis</taxon>
        <taxon>Chytridiomycetes</taxon>
        <taxon>Chytridiomycetes incertae sedis</taxon>
        <taxon>Blyttiomyces</taxon>
    </lineage>
</organism>
<feature type="transmembrane region" description="Helical" evidence="2">
    <location>
        <begin position="244"/>
        <end position="265"/>
    </location>
</feature>
<feature type="region of interest" description="Disordered" evidence="1">
    <location>
        <begin position="720"/>
        <end position="740"/>
    </location>
</feature>
<dbReference type="OrthoDB" id="2156462at2759"/>
<evidence type="ECO:0000313" key="4">
    <source>
        <dbReference type="EMBL" id="RKO94184.1"/>
    </source>
</evidence>
<reference evidence="5" key="1">
    <citation type="journal article" date="2018" name="Nat. Microbiol.">
        <title>Leveraging single-cell genomics to expand the fungal tree of life.</title>
        <authorList>
            <person name="Ahrendt S.R."/>
            <person name="Quandt C.A."/>
            <person name="Ciobanu D."/>
            <person name="Clum A."/>
            <person name="Salamov A."/>
            <person name="Andreopoulos B."/>
            <person name="Cheng J.F."/>
            <person name="Woyke T."/>
            <person name="Pelin A."/>
            <person name="Henrissat B."/>
            <person name="Reynolds N.K."/>
            <person name="Benny G.L."/>
            <person name="Smith M.E."/>
            <person name="James T.Y."/>
            <person name="Grigoriev I.V."/>
        </authorList>
    </citation>
    <scope>NUCLEOTIDE SEQUENCE [LARGE SCALE GENOMIC DNA]</scope>
</reference>
<feature type="transmembrane region" description="Helical" evidence="2">
    <location>
        <begin position="134"/>
        <end position="158"/>
    </location>
</feature>
<keyword evidence="2" id="KW-1133">Transmembrane helix</keyword>
<keyword evidence="2" id="KW-0472">Membrane</keyword>
<feature type="compositionally biased region" description="Basic and acidic residues" evidence="1">
    <location>
        <begin position="655"/>
        <end position="666"/>
    </location>
</feature>
<feature type="transmembrane region" description="Helical" evidence="2">
    <location>
        <begin position="1168"/>
        <end position="1186"/>
    </location>
</feature>
<evidence type="ECO:0000256" key="1">
    <source>
        <dbReference type="SAM" id="MobiDB-lite"/>
    </source>
</evidence>
<feature type="transmembrane region" description="Helical" evidence="2">
    <location>
        <begin position="277"/>
        <end position="296"/>
    </location>
</feature>
<feature type="transmembrane region" description="Helical" evidence="2">
    <location>
        <begin position="178"/>
        <end position="202"/>
    </location>
</feature>
<dbReference type="InterPro" id="IPR057352">
    <property type="entry name" value="TPR_TmcB/C"/>
</dbReference>
<dbReference type="Proteomes" id="UP000269721">
    <property type="component" value="Unassembled WGS sequence"/>
</dbReference>
<protein>
    <recommendedName>
        <fullName evidence="3">TmcB/TmcC TPR repeats domain-containing protein</fullName>
    </recommendedName>
</protein>
<dbReference type="InterPro" id="IPR052994">
    <property type="entry name" value="Tiny_macrocysts_regulators"/>
</dbReference>
<dbReference type="EMBL" id="KZ993981">
    <property type="protein sequence ID" value="RKO94184.1"/>
    <property type="molecule type" value="Genomic_DNA"/>
</dbReference>
<evidence type="ECO:0000256" key="2">
    <source>
        <dbReference type="SAM" id="Phobius"/>
    </source>
</evidence>
<dbReference type="PANTHER" id="PTHR31600">
    <property type="entry name" value="TINY MACROCYSTS PROTEIN B-RELATED"/>
    <property type="match status" value="1"/>
</dbReference>
<feature type="transmembrane region" description="Helical" evidence="2">
    <location>
        <begin position="90"/>
        <end position="113"/>
    </location>
</feature>
<feature type="region of interest" description="Disordered" evidence="1">
    <location>
        <begin position="609"/>
        <end position="667"/>
    </location>
</feature>
<name>A0A4P9WMP2_9FUNG</name>
<sequence length="1633" mass="183877">MAAHKDYDGDEPTMKIIHRSALNHIKDLLFPVLFLMVHGNDSSLFVAYIAMLVEGVQLAGFLVRKTTVPIYNLPYLNFAIRYDSMTVDGFTGLFVTSTVAIWLMIANLGYVAWGAHRKHHNAVWPIRTLRLFSSVLSTVLYITVLEVLVFAVVCKGTITDPLPSDLLVDISCISSARLPITIIGNATLIIFIPLCCSLTAVYFDINPILKAPMNKAHGRVDLIQCALRTALIIIWAGSSDDNYILRYGATFAVPSVIVIATWAYFPHYALKLNQMRAALHGGAGAAGAIAFLWALVYYKTGIVGSNAVIVIMFVAYLVSAVCVYIATGVIYRKIHSSVDRQMEKLLNGSLEATEVVFDNWTNVEIAARIATTNMDSRHRKIDPAKVEHVHKIFKHGIIEFPHEPFVRLFYAVYILQLESSSEEPFRLLSKVSDLNPAVDIQFQAYFIEENTNQNREVDFLGSGVRLDVAGFAEFQKLEGYAKVNHYKALRLYQEIWTLLYQESHRIYELNHIACVLYESIELADSAYTKLSTIFYAQFCLDLLKDTAKAEMLSTRADRFESRLETDMSLESLQMRGNITKECLSLSRSHKAAAGAGPPTETVREEYEAGSPETEKLQGNKGFRGTSGGSIMAVQTRPKDYIGTSEPTVHASGEADGPRRSRRRSSDADLESVSLFAAIASRRGSLTRGGLLPGPEFEKFKEVNPVPLETIKSFAVGSGEEQKLLHPGDHKRRPTDDHGRAGMRLEEKSSIGTSNADYKQAQVTRHLRARLLRSNARYLKLLITGCMVMRAVCLACSISNFVVSTNLLSSTSEGLNFLYWLHIREYSTALEYLRARQLQDAYQAGDRLKFRELQDSLQNQMFIYSDAIKKIYTNRPSDDGGLSENYYTVPQIPVNVSYYPQVLDSITVNYSLQQLTEKIKYSFHPYSKAFVTRGINIANMDFDLFSNITTNNDFRFIVDNAPNVQAEAFDYSMVRITAECIFDPVSSRPSNFRQNILYFNDQVRIDTLMTLVDYCSEANRPAAKKLCYASRHRKLIAPALKCNNLNLLFLCALDQIFQIFVSSFLVLLLDQAAQRYKRRQNVVLQVFRRIPYRTLSDQLQRFEENDIDELFGSELVSSTALLQRKGSSITRIEMRWQYLTYSVVFTSLTACFLYWNISGTIEKGKMNVIPAPNVFSDFGFVSVWGYAHFCVPQLNRWNYTEIKANPTVAPAPQLDFQTWLSRDYLYEWANHDVQYIAMTYGHVLYGDNTRYPSSVSYDKYSPALQQMLQAPCLPLNESVCELRIYEPSIGFTNNTVTLGIFVLTEFMLDIMLKTDAALTLGSFTPDVSDLAFIKTVLEPDYVDGYHRCELEVLAETQQFLSNSKLRNTAITIIEIVVCMVGFVMALTTMFTKLQFQDKCNVDLIVRLPNDILRDPAVAAVLKNLAGQQEGKHSYWPNIRPLASDDVEHQEKRSMFSHPWKPSRAQESAEASGVRDFDKSKAAMTESQYISKLARIRSKSTEGISSSGSPRQSLVQFKASERSQSSPWSDDRPSRITEPASILRPPILDRPELVPARISTLNRPIGPTKPATRASDAKKEVHQGFGWHGAKGAKLNPNWGTITPLHPPHNSCGDVFRDVKLLGRHCFFGLLISAS</sequence>
<dbReference type="Pfam" id="PF25474">
    <property type="entry name" value="TPR_TmcB"/>
    <property type="match status" value="1"/>
</dbReference>
<evidence type="ECO:0000313" key="5">
    <source>
        <dbReference type="Proteomes" id="UP000269721"/>
    </source>
</evidence>
<keyword evidence="5" id="KW-1185">Reference proteome</keyword>
<evidence type="ECO:0000259" key="3">
    <source>
        <dbReference type="Pfam" id="PF25474"/>
    </source>
</evidence>
<keyword evidence="2" id="KW-0812">Transmembrane</keyword>
<feature type="transmembrane region" description="Helical" evidence="2">
    <location>
        <begin position="1046"/>
        <end position="1068"/>
    </location>
</feature>
<feature type="transmembrane region" description="Helical" evidence="2">
    <location>
        <begin position="1137"/>
        <end position="1156"/>
    </location>
</feature>
<feature type="region of interest" description="Disordered" evidence="1">
    <location>
        <begin position="1497"/>
        <end position="1539"/>
    </location>
</feature>
<feature type="transmembrane region" description="Helical" evidence="2">
    <location>
        <begin position="1368"/>
        <end position="1389"/>
    </location>
</feature>
<accession>A0A4P9WMP2</accession>
<feature type="transmembrane region" description="Helical" evidence="2">
    <location>
        <begin position="308"/>
        <end position="331"/>
    </location>
</feature>
<feature type="region of interest" description="Disordered" evidence="1">
    <location>
        <begin position="1445"/>
        <end position="1477"/>
    </location>
</feature>